<dbReference type="EMBL" id="VOFY01000013">
    <property type="protein sequence ID" value="KAA8586732.1"/>
    <property type="molecule type" value="Genomic_DNA"/>
</dbReference>
<organism evidence="1 2">
    <name type="scientific">Etheostoma spectabile</name>
    <name type="common">orangethroat darter</name>
    <dbReference type="NCBI Taxonomy" id="54343"/>
    <lineage>
        <taxon>Eukaryota</taxon>
        <taxon>Metazoa</taxon>
        <taxon>Chordata</taxon>
        <taxon>Craniata</taxon>
        <taxon>Vertebrata</taxon>
        <taxon>Euteleostomi</taxon>
        <taxon>Actinopterygii</taxon>
        <taxon>Neopterygii</taxon>
        <taxon>Teleostei</taxon>
        <taxon>Neoteleostei</taxon>
        <taxon>Acanthomorphata</taxon>
        <taxon>Eupercaria</taxon>
        <taxon>Perciformes</taxon>
        <taxon>Percoidei</taxon>
        <taxon>Percidae</taxon>
        <taxon>Etheostomatinae</taxon>
        <taxon>Etheostoma</taxon>
    </lineage>
</organism>
<evidence type="ECO:0000313" key="1">
    <source>
        <dbReference type="EMBL" id="KAA8586732.1"/>
    </source>
</evidence>
<comment type="caution">
    <text evidence="1">The sequence shown here is derived from an EMBL/GenBank/DDBJ whole genome shotgun (WGS) entry which is preliminary data.</text>
</comment>
<keyword evidence="2" id="KW-1185">Reference proteome</keyword>
<dbReference type="Proteomes" id="UP000327493">
    <property type="component" value="Chromosome 13"/>
</dbReference>
<evidence type="ECO:0000313" key="2">
    <source>
        <dbReference type="Proteomes" id="UP000327493"/>
    </source>
</evidence>
<proteinExistence type="predicted"/>
<gene>
    <name evidence="1" type="ORF">FQN60_000568</name>
</gene>
<name>A0A5J5CWL6_9PERO</name>
<protein>
    <submittedName>
        <fullName evidence="1">Uncharacterized protein</fullName>
    </submittedName>
</protein>
<accession>A0A5J5CWL6</accession>
<reference evidence="1 2" key="1">
    <citation type="submission" date="2019-08" db="EMBL/GenBank/DDBJ databases">
        <title>A chromosome-level genome assembly, high-density linkage maps, and genome scans reveal the genomic architecture of hybrid incompatibilities underlying speciation via character displacement in darters (Percidae: Etheostominae).</title>
        <authorList>
            <person name="Moran R.L."/>
            <person name="Catchen J.M."/>
            <person name="Fuller R.C."/>
        </authorList>
    </citation>
    <scope>NUCLEOTIDE SEQUENCE [LARGE SCALE GENOMIC DNA]</scope>
    <source>
        <strain evidence="1">EspeVRDwgs_2016</strain>
        <tissue evidence="1">Muscle</tissue>
    </source>
</reference>
<sequence length="433" mass="49303">MLMLFPCCVGISALRCDERLRSNINISQNNSVTARELQYSEERDYTDKNSRGKHKRINVEFGLATLNIILKCTGVKPQSAKSHYDKSSPLCVLYWTRQAISKMPQTNKHIPQFPPPQSPVSSAVHHIGVKEDIVPAVEALFGAVPQVCQSREELRAQLSAGLWRGKQEDDSGETGSQWQGLTFCLYDPELELPETIIQTIANGQTCVTQLTSETYIITLHKVTLSGICEVCEHVGVCKQGQRERQQSWRGRARSAELPEYKKKRGTVEPRKDVTRTWEAWLCGDSRPPVHLFYIDTLKSLSLKPGLDEGFLESSSDAITNKTQVLLQGTDIWHIKSFKLTFKHSNQHLPPAINMHEPPSAERLYDRNQSEGNCPYTSTDVPTHRYRHERKGKREIDTWGEQERKGLDNETETLLILVWEVSWLNWTSLVTNLH</sequence>
<dbReference type="AlphaFoldDB" id="A0A5J5CWL6"/>